<gene>
    <name evidence="2" type="ORF">PHYEVI_LOCUS4224</name>
</gene>
<protein>
    <submittedName>
        <fullName evidence="2">Uncharacterized protein</fullName>
    </submittedName>
</protein>
<organism evidence="2 3">
    <name type="scientific">Phyllotreta striolata</name>
    <name type="common">Striped flea beetle</name>
    <name type="synonym">Crioceris striolata</name>
    <dbReference type="NCBI Taxonomy" id="444603"/>
    <lineage>
        <taxon>Eukaryota</taxon>
        <taxon>Metazoa</taxon>
        <taxon>Ecdysozoa</taxon>
        <taxon>Arthropoda</taxon>
        <taxon>Hexapoda</taxon>
        <taxon>Insecta</taxon>
        <taxon>Pterygota</taxon>
        <taxon>Neoptera</taxon>
        <taxon>Endopterygota</taxon>
        <taxon>Coleoptera</taxon>
        <taxon>Polyphaga</taxon>
        <taxon>Cucujiformia</taxon>
        <taxon>Chrysomeloidea</taxon>
        <taxon>Chrysomelidae</taxon>
        <taxon>Galerucinae</taxon>
        <taxon>Alticini</taxon>
        <taxon>Phyllotreta</taxon>
    </lineage>
</organism>
<dbReference type="OrthoDB" id="6783420at2759"/>
<reference evidence="2" key="1">
    <citation type="submission" date="2022-01" db="EMBL/GenBank/DDBJ databases">
        <authorList>
            <person name="King R."/>
        </authorList>
    </citation>
    <scope>NUCLEOTIDE SEQUENCE</scope>
</reference>
<evidence type="ECO:0000313" key="2">
    <source>
        <dbReference type="EMBL" id="CAG9857826.1"/>
    </source>
</evidence>
<evidence type="ECO:0000313" key="3">
    <source>
        <dbReference type="Proteomes" id="UP001153712"/>
    </source>
</evidence>
<sequence>MDISEPNTNSEQLLGIRDREELRTGAEVDVSQNEGQNINLTEPNQIIMGASNSSTNSTPIASREPLTRPHIIAVTSRQRRTDDANFNRRLVDLRYELMKRKVDFLRLKQKMFLKAFHLRMRLMRTQLTLEEKKLSTFRKKYRR</sequence>
<dbReference type="AlphaFoldDB" id="A0A9N9TPI3"/>
<keyword evidence="3" id="KW-1185">Reference proteome</keyword>
<evidence type="ECO:0000256" key="1">
    <source>
        <dbReference type="SAM" id="MobiDB-lite"/>
    </source>
</evidence>
<dbReference type="EMBL" id="OU900108">
    <property type="protein sequence ID" value="CAG9857826.1"/>
    <property type="molecule type" value="Genomic_DNA"/>
</dbReference>
<feature type="compositionally biased region" description="Polar residues" evidence="1">
    <location>
        <begin position="43"/>
        <end position="60"/>
    </location>
</feature>
<accession>A0A9N9TPI3</accession>
<dbReference type="Proteomes" id="UP001153712">
    <property type="component" value="Chromosome 15"/>
</dbReference>
<proteinExistence type="predicted"/>
<name>A0A9N9TPI3_PHYSR</name>
<feature type="region of interest" description="Disordered" evidence="1">
    <location>
        <begin position="43"/>
        <end position="68"/>
    </location>
</feature>